<evidence type="ECO:0000313" key="18">
    <source>
        <dbReference type="EMBL" id="SHG84898.1"/>
    </source>
</evidence>
<dbReference type="GO" id="GO:0015288">
    <property type="term" value="F:porin activity"/>
    <property type="evidence" value="ECO:0007669"/>
    <property type="project" value="UniProtKB-KW"/>
</dbReference>
<dbReference type="InterPro" id="IPR049712">
    <property type="entry name" value="Poly_export"/>
</dbReference>
<dbReference type="InterPro" id="IPR003715">
    <property type="entry name" value="Poly_export_N"/>
</dbReference>
<keyword evidence="9" id="KW-0406">Ion transport</keyword>
<evidence type="ECO:0000256" key="10">
    <source>
        <dbReference type="ARBA" id="ARBA00023114"/>
    </source>
</evidence>
<evidence type="ECO:0000256" key="6">
    <source>
        <dbReference type="ARBA" id="ARBA00022692"/>
    </source>
</evidence>
<comment type="subcellular location">
    <subcellularLocation>
        <location evidence="1">Cell outer membrane</location>
        <topology evidence="1">Multi-pass membrane protein</topology>
    </subcellularLocation>
</comment>
<dbReference type="Pfam" id="PF02563">
    <property type="entry name" value="Poly_export"/>
    <property type="match status" value="1"/>
</dbReference>
<keyword evidence="7 15" id="KW-0732">Signal</keyword>
<dbReference type="GO" id="GO:0006811">
    <property type="term" value="P:monoatomic ion transport"/>
    <property type="evidence" value="ECO:0007669"/>
    <property type="project" value="UniProtKB-KW"/>
</dbReference>
<dbReference type="PANTHER" id="PTHR33619">
    <property type="entry name" value="POLYSACCHARIDE EXPORT PROTEIN GFCE-RELATED"/>
    <property type="match status" value="1"/>
</dbReference>
<protein>
    <submittedName>
        <fullName evidence="18">Protein involved in polysaccharide export, contains SLBB domain of the beta-grasp fold</fullName>
    </submittedName>
</protein>
<proteinExistence type="inferred from homology"/>
<accession>A0A1M5N5T2</accession>
<feature type="signal peptide" evidence="15">
    <location>
        <begin position="1"/>
        <end position="22"/>
    </location>
</feature>
<feature type="chain" id="PRO_5012522352" evidence="15">
    <location>
        <begin position="23"/>
        <end position="573"/>
    </location>
</feature>
<evidence type="ECO:0000256" key="3">
    <source>
        <dbReference type="ARBA" id="ARBA00022448"/>
    </source>
</evidence>
<dbReference type="AlphaFoldDB" id="A0A1M5N5T2"/>
<keyword evidence="14" id="KW-0449">Lipoprotein</keyword>
<dbReference type="Pfam" id="PF22461">
    <property type="entry name" value="SLBB_2"/>
    <property type="match status" value="1"/>
</dbReference>
<dbReference type="EMBL" id="FQWZ01000003">
    <property type="protein sequence ID" value="SHG84898.1"/>
    <property type="molecule type" value="Genomic_DNA"/>
</dbReference>
<sequence>MRTRHLVFIASLAAMLGNPAWAQTAPARLAPASSSSAAPAPAGVAPRAGTVNLPTPSDFDDFATTTGVTTASQIVETTLSTNPVFGQVLFQGNFARESFKGFNPNYIISVGDTIALRMWGAVENQLELTVDAQGNVFVPKVGPVQVANVPNERLNETVENRIRSVFKADVGVYATLAAAVPVKVFVSGFVQRPGLYPGFASDSILTFLDRAGGINPKTGSYLDVRLLRGGQVVSQVDLYRFMTEGFLPAPQLKDGDSVFVGPSGPSVKISGLVTNTAQFEFKPGTVIRDLLSIAGISGRATHVRLARNVGPKRDAFYVPVNDPFLDTEAKTGDEIEVTADRLVKQIAVAVEGEHESAGFYVLPYEATLADLLKQIQYSAQSNSAGLQLFRKTVAERQKQVLDETLQKLEQSVLNARSWTPEEAELRSKEAALVLQFVERAKLIQPKGQVVLYAGVDPSTIALEDGDVLRIPRVSNVVQVHGEVYLPNSFIWRKRQDAGDYVEQAGGVLQRSSSDRILVISPSGEITQGSGTLVNPGDEVLVLPTVDSKKFQFSKDIIQVIYQIAIAAGVVARL</sequence>
<dbReference type="Gene3D" id="3.30.1950.10">
    <property type="entry name" value="wza like domain"/>
    <property type="match status" value="1"/>
</dbReference>
<gene>
    <name evidence="18" type="ORF">SAMN04488068_1645</name>
</gene>
<keyword evidence="10" id="KW-0626">Porin</keyword>
<evidence type="ECO:0000256" key="5">
    <source>
        <dbReference type="ARBA" id="ARBA00022597"/>
    </source>
</evidence>
<dbReference type="PANTHER" id="PTHR33619:SF3">
    <property type="entry name" value="POLYSACCHARIDE EXPORT PROTEIN GFCE-RELATED"/>
    <property type="match status" value="1"/>
</dbReference>
<name>A0A1M5N5T2_9GAMM</name>
<reference evidence="18 19" key="1">
    <citation type="submission" date="2016-11" db="EMBL/GenBank/DDBJ databases">
        <authorList>
            <person name="Jaros S."/>
            <person name="Januszkiewicz K."/>
            <person name="Wedrychowicz H."/>
        </authorList>
    </citation>
    <scope>NUCLEOTIDE SEQUENCE [LARGE SCALE GENOMIC DNA]</scope>
    <source>
        <strain evidence="18 19">CGMCC 1.7049</strain>
    </source>
</reference>
<evidence type="ECO:0000259" key="16">
    <source>
        <dbReference type="Pfam" id="PF02563"/>
    </source>
</evidence>
<evidence type="ECO:0000256" key="14">
    <source>
        <dbReference type="ARBA" id="ARBA00023288"/>
    </source>
</evidence>
<dbReference type="GO" id="GO:0015159">
    <property type="term" value="F:polysaccharide transmembrane transporter activity"/>
    <property type="evidence" value="ECO:0007669"/>
    <property type="project" value="InterPro"/>
</dbReference>
<dbReference type="RefSeq" id="WP_072896369.1">
    <property type="nucleotide sequence ID" value="NZ_FQWZ01000003.1"/>
</dbReference>
<comment type="similarity">
    <text evidence="2">Belongs to the BexD/CtrA/VexA family.</text>
</comment>
<dbReference type="GO" id="GO:0046930">
    <property type="term" value="C:pore complex"/>
    <property type="evidence" value="ECO:0007669"/>
    <property type="project" value="UniProtKB-KW"/>
</dbReference>
<keyword evidence="6" id="KW-0812">Transmembrane</keyword>
<keyword evidence="8" id="KW-0625">Polysaccharide transport</keyword>
<feature type="domain" description="Polysaccharide export protein N-terminal" evidence="16">
    <location>
        <begin position="103"/>
        <end position="170"/>
    </location>
</feature>
<keyword evidence="4" id="KW-1134">Transmembrane beta strand</keyword>
<evidence type="ECO:0000256" key="9">
    <source>
        <dbReference type="ARBA" id="ARBA00023065"/>
    </source>
</evidence>
<keyword evidence="11" id="KW-0472">Membrane</keyword>
<evidence type="ECO:0000256" key="4">
    <source>
        <dbReference type="ARBA" id="ARBA00022452"/>
    </source>
</evidence>
<dbReference type="Gene3D" id="3.10.560.10">
    <property type="entry name" value="Outer membrane lipoprotein wza domain like"/>
    <property type="match status" value="3"/>
</dbReference>
<evidence type="ECO:0000313" key="19">
    <source>
        <dbReference type="Proteomes" id="UP000199758"/>
    </source>
</evidence>
<keyword evidence="19" id="KW-1185">Reference proteome</keyword>
<keyword evidence="12" id="KW-0564">Palmitate</keyword>
<dbReference type="GO" id="GO:0009279">
    <property type="term" value="C:cell outer membrane"/>
    <property type="evidence" value="ECO:0007669"/>
    <property type="project" value="UniProtKB-SubCell"/>
</dbReference>
<evidence type="ECO:0000259" key="17">
    <source>
        <dbReference type="Pfam" id="PF22461"/>
    </source>
</evidence>
<organism evidence="18 19">
    <name type="scientific">Hydrocarboniphaga daqingensis</name>
    <dbReference type="NCBI Taxonomy" id="490188"/>
    <lineage>
        <taxon>Bacteria</taxon>
        <taxon>Pseudomonadati</taxon>
        <taxon>Pseudomonadota</taxon>
        <taxon>Gammaproteobacteria</taxon>
        <taxon>Nevskiales</taxon>
        <taxon>Nevskiaceae</taxon>
        <taxon>Hydrocarboniphaga</taxon>
    </lineage>
</organism>
<keyword evidence="5" id="KW-0762">Sugar transport</keyword>
<keyword evidence="13" id="KW-0998">Cell outer membrane</keyword>
<evidence type="ECO:0000256" key="2">
    <source>
        <dbReference type="ARBA" id="ARBA00009450"/>
    </source>
</evidence>
<dbReference type="STRING" id="490188.SAMN04488068_1645"/>
<dbReference type="Proteomes" id="UP000199758">
    <property type="component" value="Unassembled WGS sequence"/>
</dbReference>
<evidence type="ECO:0000256" key="11">
    <source>
        <dbReference type="ARBA" id="ARBA00023136"/>
    </source>
</evidence>
<evidence type="ECO:0000256" key="13">
    <source>
        <dbReference type="ARBA" id="ARBA00023237"/>
    </source>
</evidence>
<evidence type="ECO:0000256" key="1">
    <source>
        <dbReference type="ARBA" id="ARBA00004571"/>
    </source>
</evidence>
<evidence type="ECO:0000256" key="8">
    <source>
        <dbReference type="ARBA" id="ARBA00023047"/>
    </source>
</evidence>
<dbReference type="InterPro" id="IPR054765">
    <property type="entry name" value="SLBB_dom"/>
</dbReference>
<evidence type="ECO:0000256" key="12">
    <source>
        <dbReference type="ARBA" id="ARBA00023139"/>
    </source>
</evidence>
<feature type="domain" description="SLBB" evidence="17">
    <location>
        <begin position="183"/>
        <end position="260"/>
    </location>
</feature>
<dbReference type="OrthoDB" id="9808948at2"/>
<evidence type="ECO:0000256" key="7">
    <source>
        <dbReference type="ARBA" id="ARBA00022729"/>
    </source>
</evidence>
<evidence type="ECO:0000256" key="15">
    <source>
        <dbReference type="SAM" id="SignalP"/>
    </source>
</evidence>
<keyword evidence="3" id="KW-0813">Transport</keyword>